<gene>
    <name evidence="1" type="ORF">FGO68_gene9371</name>
</gene>
<reference evidence="1" key="1">
    <citation type="submission" date="2019-06" db="EMBL/GenBank/DDBJ databases">
        <authorList>
            <person name="Zheng W."/>
        </authorList>
    </citation>
    <scope>NUCLEOTIDE SEQUENCE</scope>
    <source>
        <strain evidence="1">QDHG01</strain>
    </source>
</reference>
<evidence type="ECO:0000313" key="2">
    <source>
        <dbReference type="Proteomes" id="UP000785679"/>
    </source>
</evidence>
<dbReference type="EMBL" id="RRYP01012994">
    <property type="protein sequence ID" value="TNV76769.1"/>
    <property type="molecule type" value="Genomic_DNA"/>
</dbReference>
<organism evidence="1 2">
    <name type="scientific">Halteria grandinella</name>
    <dbReference type="NCBI Taxonomy" id="5974"/>
    <lineage>
        <taxon>Eukaryota</taxon>
        <taxon>Sar</taxon>
        <taxon>Alveolata</taxon>
        <taxon>Ciliophora</taxon>
        <taxon>Intramacronucleata</taxon>
        <taxon>Spirotrichea</taxon>
        <taxon>Stichotrichia</taxon>
        <taxon>Sporadotrichida</taxon>
        <taxon>Halteriidae</taxon>
        <taxon>Halteria</taxon>
    </lineage>
</organism>
<dbReference type="AlphaFoldDB" id="A0A8J8NKZ5"/>
<sequence length="67" mass="7546">MQKGRKCVTFCINIIEQMTRHKKVDSESKMLSESILAKQNGITIKAAQSKISSELSWLKNLGNHKGK</sequence>
<dbReference type="Proteomes" id="UP000785679">
    <property type="component" value="Unassembled WGS sequence"/>
</dbReference>
<evidence type="ECO:0000313" key="1">
    <source>
        <dbReference type="EMBL" id="TNV76769.1"/>
    </source>
</evidence>
<name>A0A8J8NKZ5_HALGN</name>
<proteinExistence type="predicted"/>
<protein>
    <submittedName>
        <fullName evidence="1">Uncharacterized protein</fullName>
    </submittedName>
</protein>
<accession>A0A8J8NKZ5</accession>
<comment type="caution">
    <text evidence="1">The sequence shown here is derived from an EMBL/GenBank/DDBJ whole genome shotgun (WGS) entry which is preliminary data.</text>
</comment>
<keyword evidence="2" id="KW-1185">Reference proteome</keyword>